<dbReference type="InterPro" id="IPR001789">
    <property type="entry name" value="Sig_transdc_resp-reg_receiver"/>
</dbReference>
<evidence type="ECO:0000313" key="4">
    <source>
        <dbReference type="EMBL" id="HFN00856.1"/>
    </source>
</evidence>
<dbReference type="Pfam" id="PF00072">
    <property type="entry name" value="Response_reg"/>
    <property type="match status" value="1"/>
</dbReference>
<evidence type="ECO:0000256" key="2">
    <source>
        <dbReference type="SAM" id="MobiDB-lite"/>
    </source>
</evidence>
<proteinExistence type="predicted"/>
<dbReference type="InterPro" id="IPR011006">
    <property type="entry name" value="CheY-like_superfamily"/>
</dbReference>
<gene>
    <name evidence="4" type="ORF">ENR64_24495</name>
</gene>
<feature type="domain" description="Response regulatory" evidence="3">
    <location>
        <begin position="15"/>
        <end position="139"/>
    </location>
</feature>
<dbReference type="Pfam" id="PF12452">
    <property type="entry name" value="DUF3685"/>
    <property type="match status" value="1"/>
</dbReference>
<comment type="caution">
    <text evidence="4">The sequence shown here is derived from an EMBL/GenBank/DDBJ whole genome shotgun (WGS) entry which is preliminary data.</text>
</comment>
<accession>A0A7C3PIQ0</accession>
<dbReference type="AlphaFoldDB" id="A0A7C3PIQ0"/>
<dbReference type="InterPro" id="IPR051015">
    <property type="entry name" value="EvgA-like"/>
</dbReference>
<comment type="caution">
    <text evidence="1">Lacks conserved residue(s) required for the propagation of feature annotation.</text>
</comment>
<sequence length="626" mass="69410">MNRSGVSGSEISLIRLVLIEDDPFFRMGLAAHLQQFDDLRLLREVDSAVIALGAIREVIEAAETEPVVVLLSLDLLGSGESGLALCRQIRGAFPTLPMVLLSRRTEPAFLATAYQTGATGYCDKQRAIANLVPAIRQVAAGYPYWTEGMQAITNPVLRRPAPSNPIPPNQTALAVLRRNLRLSGVQQIDAAIAEIDAQLRYPQLSLLDELVLTGRRRELFAARWLLHRLLANPRETQIPYESVASSAERAAVTEPVASMGDRAMPPTSPPPTRPTATSPSAEGAMVRSAAPIEPVATAAMRSIQASLFDSTSSKLQARLYNLTDAPLEIDILRDDKKRELLYIILRRFETVLDELRFSQISSEAVETRRSEILHDLWQQSLIDFLGRYSTFPTQDGEVAVVDRLLNDGDRIQTAILEPIPFVVELVQHLVFQAPLTIDDAVFAPGSVEAMTRAEMILHHLMVQIANAVIQPLLNRFGNIELVKQTFFDKRLLSTREVERFRNNLSWRYRTEKYLTEPTAIFESRQNLYTLTEAGIARNSVYAPRNGELEKLTGIPLVVTLVLEGRDAIAPRVRAAVAFIGSGVVYVLTEVIGRGIGLVGRGVIKGIGNSLQDARFNRMNRDGGRWR</sequence>
<dbReference type="PROSITE" id="PS50110">
    <property type="entry name" value="RESPONSE_REGULATORY"/>
    <property type="match status" value="1"/>
</dbReference>
<evidence type="ECO:0000256" key="1">
    <source>
        <dbReference type="PROSITE-ProRule" id="PRU00169"/>
    </source>
</evidence>
<dbReference type="PANTHER" id="PTHR45566">
    <property type="entry name" value="HTH-TYPE TRANSCRIPTIONAL REGULATOR YHJB-RELATED"/>
    <property type="match status" value="1"/>
</dbReference>
<evidence type="ECO:0000259" key="3">
    <source>
        <dbReference type="PROSITE" id="PS50110"/>
    </source>
</evidence>
<dbReference type="SUPFAM" id="SSF52172">
    <property type="entry name" value="CheY-like"/>
    <property type="match status" value="1"/>
</dbReference>
<dbReference type="GO" id="GO:0000160">
    <property type="term" value="P:phosphorelay signal transduction system"/>
    <property type="evidence" value="ECO:0007669"/>
    <property type="project" value="InterPro"/>
</dbReference>
<protein>
    <submittedName>
        <fullName evidence="4">DUF3685 domain-containing protein</fullName>
    </submittedName>
</protein>
<feature type="region of interest" description="Disordered" evidence="2">
    <location>
        <begin position="255"/>
        <end position="285"/>
    </location>
</feature>
<name>A0A7C3PIQ0_9CYAN</name>
<reference evidence="4" key="1">
    <citation type="journal article" date="2020" name="mSystems">
        <title>Genome- and Community-Level Interaction Insights into Carbon Utilization and Element Cycling Functions of Hydrothermarchaeota in Hydrothermal Sediment.</title>
        <authorList>
            <person name="Zhou Z."/>
            <person name="Liu Y."/>
            <person name="Xu W."/>
            <person name="Pan J."/>
            <person name="Luo Z.H."/>
            <person name="Li M."/>
        </authorList>
    </citation>
    <scope>NUCLEOTIDE SEQUENCE [LARGE SCALE GENOMIC DNA]</scope>
    <source>
        <strain evidence="4">SpSt-418</strain>
    </source>
</reference>
<organism evidence="4">
    <name type="scientific">Oscillatoriales cyanobacterium SpSt-418</name>
    <dbReference type="NCBI Taxonomy" id="2282169"/>
    <lineage>
        <taxon>Bacteria</taxon>
        <taxon>Bacillati</taxon>
        <taxon>Cyanobacteriota</taxon>
        <taxon>Cyanophyceae</taxon>
        <taxon>Oscillatoriophycideae</taxon>
        <taxon>Oscillatoriales</taxon>
    </lineage>
</organism>
<dbReference type="PANTHER" id="PTHR45566:SF1">
    <property type="entry name" value="HTH-TYPE TRANSCRIPTIONAL REGULATOR YHJB-RELATED"/>
    <property type="match status" value="1"/>
</dbReference>
<dbReference type="InterPro" id="IPR022552">
    <property type="entry name" value="UPF_Ycf55"/>
</dbReference>
<dbReference type="Gene3D" id="3.40.50.2300">
    <property type="match status" value="1"/>
</dbReference>
<dbReference type="SMART" id="SM00448">
    <property type="entry name" value="REC"/>
    <property type="match status" value="1"/>
</dbReference>
<dbReference type="EMBL" id="DSRU01000347">
    <property type="protein sequence ID" value="HFN00856.1"/>
    <property type="molecule type" value="Genomic_DNA"/>
</dbReference>